<protein>
    <submittedName>
        <fullName evidence="1">DUF938 domain-containing protein</fullName>
    </submittedName>
</protein>
<dbReference type="RefSeq" id="WP_289827969.1">
    <property type="nucleotide sequence ID" value="NZ_JAUEDK010000001.1"/>
</dbReference>
<dbReference type="PANTHER" id="PTHR20974">
    <property type="entry name" value="UPF0585 PROTEIN CG18661"/>
    <property type="match status" value="1"/>
</dbReference>
<dbReference type="PANTHER" id="PTHR20974:SF0">
    <property type="entry name" value="UPF0585 PROTEIN CG18661"/>
    <property type="match status" value="1"/>
</dbReference>
<evidence type="ECO:0000313" key="2">
    <source>
        <dbReference type="Proteomes" id="UP001168540"/>
    </source>
</evidence>
<evidence type="ECO:0000313" key="1">
    <source>
        <dbReference type="EMBL" id="MDN0073447.1"/>
    </source>
</evidence>
<proteinExistence type="predicted"/>
<dbReference type="SUPFAM" id="SSF53335">
    <property type="entry name" value="S-adenosyl-L-methionine-dependent methyltransferases"/>
    <property type="match status" value="1"/>
</dbReference>
<dbReference type="Proteomes" id="UP001168540">
    <property type="component" value="Unassembled WGS sequence"/>
</dbReference>
<dbReference type="InterPro" id="IPR029063">
    <property type="entry name" value="SAM-dependent_MTases_sf"/>
</dbReference>
<keyword evidence="2" id="KW-1185">Reference proteome</keyword>
<dbReference type="EMBL" id="JAUEDK010000001">
    <property type="protein sequence ID" value="MDN0073447.1"/>
    <property type="molecule type" value="Genomic_DNA"/>
</dbReference>
<gene>
    <name evidence="1" type="ORF">QU481_00845</name>
</gene>
<name>A0ABT7XI20_9NEIS</name>
<sequence>MTSNGLRSDRRQIVPAAERNRDVILAVLRRVLPDSGVVLEVASGTGQHAAYFAAALPQLTWQPSDPDAAACDSIAAWADTAGLCNLRVPLALDVRREPWGIDTAAAIVCINMIHIAPWAAAEALFAGAGRLLADGGVLYLYGPYRRGGQHTAPSNAAFDAQLRHSNPEWGVRDLEAVVMLAEAAGFTLAEVVGMPANNLSLVFRK</sequence>
<accession>A0ABT7XI20</accession>
<organism evidence="1 2">
    <name type="scientific">Crenobacter oryzisoli</name>
    <dbReference type="NCBI Taxonomy" id="3056844"/>
    <lineage>
        <taxon>Bacteria</taxon>
        <taxon>Pseudomonadati</taxon>
        <taxon>Pseudomonadota</taxon>
        <taxon>Betaproteobacteria</taxon>
        <taxon>Neisseriales</taxon>
        <taxon>Neisseriaceae</taxon>
        <taxon>Crenobacter</taxon>
    </lineage>
</organism>
<dbReference type="Gene3D" id="3.40.50.150">
    <property type="entry name" value="Vaccinia Virus protein VP39"/>
    <property type="match status" value="1"/>
</dbReference>
<comment type="caution">
    <text evidence="1">The sequence shown here is derived from an EMBL/GenBank/DDBJ whole genome shotgun (WGS) entry which is preliminary data.</text>
</comment>
<reference evidence="1" key="1">
    <citation type="submission" date="2023-06" db="EMBL/GenBank/DDBJ databases">
        <authorList>
            <person name="Zhang S."/>
        </authorList>
    </citation>
    <scope>NUCLEOTIDE SEQUENCE</scope>
    <source>
        <strain evidence="1">SG2303</strain>
    </source>
</reference>
<dbReference type="InterPro" id="IPR010342">
    <property type="entry name" value="DUF938"/>
</dbReference>
<dbReference type="Pfam" id="PF06080">
    <property type="entry name" value="DUF938"/>
    <property type="match status" value="1"/>
</dbReference>